<protein>
    <submittedName>
        <fullName evidence="2">Uncharacterized protein</fullName>
    </submittedName>
</protein>
<evidence type="ECO:0000313" key="2">
    <source>
        <dbReference type="EMBL" id="KAJ1182530.1"/>
    </source>
</evidence>
<keyword evidence="3" id="KW-1185">Reference proteome</keyword>
<feature type="region of interest" description="Disordered" evidence="1">
    <location>
        <begin position="15"/>
        <end position="170"/>
    </location>
</feature>
<evidence type="ECO:0000256" key="1">
    <source>
        <dbReference type="SAM" id="MobiDB-lite"/>
    </source>
</evidence>
<feature type="compositionally biased region" description="Basic residues" evidence="1">
    <location>
        <begin position="140"/>
        <end position="152"/>
    </location>
</feature>
<organism evidence="2 3">
    <name type="scientific">Pleurodeles waltl</name>
    <name type="common">Iberian ribbed newt</name>
    <dbReference type="NCBI Taxonomy" id="8319"/>
    <lineage>
        <taxon>Eukaryota</taxon>
        <taxon>Metazoa</taxon>
        <taxon>Chordata</taxon>
        <taxon>Craniata</taxon>
        <taxon>Vertebrata</taxon>
        <taxon>Euteleostomi</taxon>
        <taxon>Amphibia</taxon>
        <taxon>Batrachia</taxon>
        <taxon>Caudata</taxon>
        <taxon>Salamandroidea</taxon>
        <taxon>Salamandridae</taxon>
        <taxon>Pleurodelinae</taxon>
        <taxon>Pleurodeles</taxon>
    </lineage>
</organism>
<name>A0AAV7U0H8_PLEWA</name>
<dbReference type="EMBL" id="JANPWB010000006">
    <property type="protein sequence ID" value="KAJ1182530.1"/>
    <property type="molecule type" value="Genomic_DNA"/>
</dbReference>
<dbReference type="AlphaFoldDB" id="A0AAV7U0H8"/>
<accession>A0AAV7U0H8</accession>
<reference evidence="2" key="1">
    <citation type="journal article" date="2022" name="bioRxiv">
        <title>Sequencing and chromosome-scale assembly of the giantPleurodeles waltlgenome.</title>
        <authorList>
            <person name="Brown T."/>
            <person name="Elewa A."/>
            <person name="Iarovenko S."/>
            <person name="Subramanian E."/>
            <person name="Araus A.J."/>
            <person name="Petzold A."/>
            <person name="Susuki M."/>
            <person name="Suzuki K.-i.T."/>
            <person name="Hayashi T."/>
            <person name="Toyoda A."/>
            <person name="Oliveira C."/>
            <person name="Osipova E."/>
            <person name="Leigh N.D."/>
            <person name="Simon A."/>
            <person name="Yun M.H."/>
        </authorList>
    </citation>
    <scope>NUCLEOTIDE SEQUENCE</scope>
    <source>
        <strain evidence="2">20211129_DDA</strain>
        <tissue evidence="2">Liver</tissue>
    </source>
</reference>
<comment type="caution">
    <text evidence="2">The sequence shown here is derived from an EMBL/GenBank/DDBJ whole genome shotgun (WGS) entry which is preliminary data.</text>
</comment>
<proteinExistence type="predicted"/>
<feature type="compositionally biased region" description="Basic and acidic residues" evidence="1">
    <location>
        <begin position="85"/>
        <end position="96"/>
    </location>
</feature>
<sequence>MRTPGCAQEEQLEQVAPHLLAQPASLQRRPSMPVSQPGAPAALKRPQYESDSLKRLARAPLPGRPCRQPSPRGEQAPLNPGAKMPRSDPTADRASREIVTAPFPAPVSLRGALPRPPRTPYERRRARAAVCSPASQAHPGGRKLSAKRPRKSRPWDPADTRRSQECTRGV</sequence>
<evidence type="ECO:0000313" key="3">
    <source>
        <dbReference type="Proteomes" id="UP001066276"/>
    </source>
</evidence>
<dbReference type="Proteomes" id="UP001066276">
    <property type="component" value="Chromosome 3_2"/>
</dbReference>
<feature type="compositionally biased region" description="Basic and acidic residues" evidence="1">
    <location>
        <begin position="153"/>
        <end position="170"/>
    </location>
</feature>
<gene>
    <name evidence="2" type="ORF">NDU88_007718</name>
</gene>